<organism evidence="1 2">
    <name type="scientific">Membranihabitans marinus</name>
    <dbReference type="NCBI Taxonomy" id="1227546"/>
    <lineage>
        <taxon>Bacteria</taxon>
        <taxon>Pseudomonadati</taxon>
        <taxon>Bacteroidota</taxon>
        <taxon>Saprospiria</taxon>
        <taxon>Saprospirales</taxon>
        <taxon>Saprospiraceae</taxon>
        <taxon>Membranihabitans</taxon>
    </lineage>
</organism>
<dbReference type="EMBL" id="JAHVHU010000010">
    <property type="protein sequence ID" value="MBY5958722.1"/>
    <property type="molecule type" value="Genomic_DNA"/>
</dbReference>
<name>A0A953L7H2_9BACT</name>
<proteinExistence type="predicted"/>
<gene>
    <name evidence="1" type="ORF">KUV50_11290</name>
</gene>
<protein>
    <recommendedName>
        <fullName evidence="3">Adenylosuccinate lyase</fullName>
    </recommendedName>
</protein>
<sequence length="194" mass="22715">MNQLRQALINTTAARHSRQWTADLIISEPDQFEALLHYCFSKDELISHRACWVLEFVCHRRLEWVLPEMDLLIMGIQGMTSCEKQCESCLRPLAKIYELVSEKYAQNDANFVDQITPEHTRNIVEHCFDWLIGNHKVATKAYAMQTLFHLRNTQPWISDQLKQILLAQRKEHSAAYQARSKNILLKLSKENFSN</sequence>
<reference evidence="1" key="1">
    <citation type="submission" date="2021-06" db="EMBL/GenBank/DDBJ databases">
        <title>44 bacteria genomes isolated from Dapeng, Shenzhen.</title>
        <authorList>
            <person name="Zheng W."/>
            <person name="Yu S."/>
            <person name="Huang Y."/>
        </authorList>
    </citation>
    <scope>NUCLEOTIDE SEQUENCE</scope>
    <source>
        <strain evidence="1">DP5N28-2</strain>
    </source>
</reference>
<keyword evidence="2" id="KW-1185">Reference proteome</keyword>
<dbReference type="RefSeq" id="WP_222580262.1">
    <property type="nucleotide sequence ID" value="NZ_JAHVHU010000010.1"/>
</dbReference>
<dbReference type="Proteomes" id="UP000753961">
    <property type="component" value="Unassembled WGS sequence"/>
</dbReference>
<comment type="caution">
    <text evidence="1">The sequence shown here is derived from an EMBL/GenBank/DDBJ whole genome shotgun (WGS) entry which is preliminary data.</text>
</comment>
<evidence type="ECO:0000313" key="2">
    <source>
        <dbReference type="Proteomes" id="UP000753961"/>
    </source>
</evidence>
<evidence type="ECO:0000313" key="1">
    <source>
        <dbReference type="EMBL" id="MBY5958722.1"/>
    </source>
</evidence>
<evidence type="ECO:0008006" key="3">
    <source>
        <dbReference type="Google" id="ProtNLM"/>
    </source>
</evidence>
<accession>A0A953L7H2</accession>
<dbReference type="AlphaFoldDB" id="A0A953L7H2"/>